<sequence>MELSVELSFYPLQDQYKKPILALIDALKQESSIEVISNRMSTQLFGEYDSVMMVLNRLMKASFEQYGSAVFVAKFINSDRRPKA</sequence>
<organism evidence="1 2">
    <name type="scientific">Alkalimarinus sediminis</name>
    <dbReference type="NCBI Taxonomy" id="1632866"/>
    <lineage>
        <taxon>Bacteria</taxon>
        <taxon>Pseudomonadati</taxon>
        <taxon>Pseudomonadota</taxon>
        <taxon>Gammaproteobacteria</taxon>
        <taxon>Alteromonadales</taxon>
        <taxon>Alteromonadaceae</taxon>
        <taxon>Alkalimarinus</taxon>
    </lineage>
</organism>
<dbReference type="EMBL" id="CP101527">
    <property type="protein sequence ID" value="UZW75161.1"/>
    <property type="molecule type" value="Genomic_DNA"/>
</dbReference>
<keyword evidence="2" id="KW-1185">Reference proteome</keyword>
<evidence type="ECO:0000313" key="2">
    <source>
        <dbReference type="Proteomes" id="UP001164472"/>
    </source>
</evidence>
<proteinExistence type="predicted"/>
<dbReference type="RefSeq" id="WP_251811036.1">
    <property type="nucleotide sequence ID" value="NZ_CP101527.1"/>
</dbReference>
<name>A0A9E8HRJ2_9ALTE</name>
<dbReference type="InterPro" id="IPR029756">
    <property type="entry name" value="MTH1187/YkoF-like"/>
</dbReference>
<dbReference type="Proteomes" id="UP001164472">
    <property type="component" value="Chromosome"/>
</dbReference>
<accession>A0A9E8HRJ2</accession>
<gene>
    <name evidence="1" type="ORF">NNL22_00715</name>
</gene>
<evidence type="ECO:0000313" key="1">
    <source>
        <dbReference type="EMBL" id="UZW75161.1"/>
    </source>
</evidence>
<dbReference type="Gene3D" id="3.30.70.930">
    <property type="match status" value="1"/>
</dbReference>
<reference evidence="1" key="1">
    <citation type="submission" date="2022-07" db="EMBL/GenBank/DDBJ databases">
        <title>Alkalimarinus sp. nov., isolated from gut of a Alitta virens.</title>
        <authorList>
            <person name="Yang A.I."/>
            <person name="Shin N.-R."/>
        </authorList>
    </citation>
    <scope>NUCLEOTIDE SEQUENCE</scope>
    <source>
        <strain evidence="1">FA028</strain>
    </source>
</reference>
<dbReference type="KEGG" id="asem:NNL22_00715"/>
<dbReference type="AlphaFoldDB" id="A0A9E8HRJ2"/>
<dbReference type="SUPFAM" id="SSF89957">
    <property type="entry name" value="MTH1187/YkoF-like"/>
    <property type="match status" value="1"/>
</dbReference>
<protein>
    <recommendedName>
        <fullName evidence="3">Thiamin/hydroxymethyl pyrimidine-binding YkoF putative domain-containing protein</fullName>
    </recommendedName>
</protein>
<evidence type="ECO:0008006" key="3">
    <source>
        <dbReference type="Google" id="ProtNLM"/>
    </source>
</evidence>